<evidence type="ECO:0000256" key="4">
    <source>
        <dbReference type="PROSITE-ProRule" id="PRU00335"/>
    </source>
</evidence>
<dbReference type="Pfam" id="PF00440">
    <property type="entry name" value="TetR_N"/>
    <property type="match status" value="1"/>
</dbReference>
<name>A0A4R9B665_9MICO</name>
<gene>
    <name evidence="6" type="ORF">E3T48_09100</name>
</gene>
<dbReference type="GO" id="GO:0000976">
    <property type="term" value="F:transcription cis-regulatory region binding"/>
    <property type="evidence" value="ECO:0007669"/>
    <property type="project" value="TreeGrafter"/>
</dbReference>
<dbReference type="PRINTS" id="PR00455">
    <property type="entry name" value="HTHTETR"/>
</dbReference>
<keyword evidence="3" id="KW-0804">Transcription</keyword>
<accession>A0A4R9B665</accession>
<dbReference type="EMBL" id="SOHH01000066">
    <property type="protein sequence ID" value="TFD76900.1"/>
    <property type="molecule type" value="Genomic_DNA"/>
</dbReference>
<dbReference type="GO" id="GO:0003700">
    <property type="term" value="F:DNA-binding transcription factor activity"/>
    <property type="evidence" value="ECO:0007669"/>
    <property type="project" value="TreeGrafter"/>
</dbReference>
<dbReference type="InterPro" id="IPR001647">
    <property type="entry name" value="HTH_TetR"/>
</dbReference>
<dbReference type="PANTHER" id="PTHR30055">
    <property type="entry name" value="HTH-TYPE TRANSCRIPTIONAL REGULATOR RUTR"/>
    <property type="match status" value="1"/>
</dbReference>
<protein>
    <submittedName>
        <fullName evidence="6">TetR/AcrR family transcriptional regulator</fullName>
    </submittedName>
</protein>
<dbReference type="RefSeq" id="WP_134523749.1">
    <property type="nucleotide sequence ID" value="NZ_SOHH01000066.1"/>
</dbReference>
<evidence type="ECO:0000313" key="6">
    <source>
        <dbReference type="EMBL" id="TFD76900.1"/>
    </source>
</evidence>
<evidence type="ECO:0000256" key="1">
    <source>
        <dbReference type="ARBA" id="ARBA00023015"/>
    </source>
</evidence>
<dbReference type="OrthoDB" id="3691941at2"/>
<feature type="DNA-binding region" description="H-T-H motif" evidence="4">
    <location>
        <begin position="33"/>
        <end position="52"/>
    </location>
</feature>
<evidence type="ECO:0000313" key="7">
    <source>
        <dbReference type="Proteomes" id="UP000298313"/>
    </source>
</evidence>
<comment type="caution">
    <text evidence="6">The sequence shown here is derived from an EMBL/GenBank/DDBJ whole genome shotgun (WGS) entry which is preliminary data.</text>
</comment>
<organism evidence="6 7">
    <name type="scientific">Cryobacterium fucosi</name>
    <dbReference type="NCBI Taxonomy" id="1259157"/>
    <lineage>
        <taxon>Bacteria</taxon>
        <taxon>Bacillati</taxon>
        <taxon>Actinomycetota</taxon>
        <taxon>Actinomycetes</taxon>
        <taxon>Micrococcales</taxon>
        <taxon>Microbacteriaceae</taxon>
        <taxon>Cryobacterium</taxon>
    </lineage>
</organism>
<evidence type="ECO:0000256" key="2">
    <source>
        <dbReference type="ARBA" id="ARBA00023125"/>
    </source>
</evidence>
<feature type="domain" description="HTH tetR-type" evidence="5">
    <location>
        <begin position="10"/>
        <end position="70"/>
    </location>
</feature>
<reference evidence="6 7" key="1">
    <citation type="submission" date="2019-03" db="EMBL/GenBank/DDBJ databases">
        <title>Genomics of glacier-inhabiting Cryobacterium strains.</title>
        <authorList>
            <person name="Liu Q."/>
            <person name="Xin Y.-H."/>
        </authorList>
    </citation>
    <scope>NUCLEOTIDE SEQUENCE [LARGE SCALE GENOMIC DNA]</scope>
    <source>
        <strain evidence="6 7">Hh4</strain>
    </source>
</reference>
<keyword evidence="7" id="KW-1185">Reference proteome</keyword>
<keyword evidence="2 4" id="KW-0238">DNA-binding</keyword>
<sequence>MEQRTRLNSDERRVAVRAAAIRVFAEKGFVAATTGDIARDAGVSQPYVIHLFGSKDALVADIVGYAIQRVVDAFVAAIDAHAPDELPAHIGAAYLGLFQEEEGLLLCLAHAFTAGADPTIGPLAREGFVRVYRTLVDQGRLSPEQAGQVLAAGMLSNVILGLQLPREYDDNQMVRDLLAAVYPGNVELFKNATAPRE</sequence>
<dbReference type="InterPro" id="IPR009057">
    <property type="entry name" value="Homeodomain-like_sf"/>
</dbReference>
<dbReference type="SUPFAM" id="SSF46689">
    <property type="entry name" value="Homeodomain-like"/>
    <property type="match status" value="1"/>
</dbReference>
<dbReference type="PANTHER" id="PTHR30055:SF234">
    <property type="entry name" value="HTH-TYPE TRANSCRIPTIONAL REGULATOR BETI"/>
    <property type="match status" value="1"/>
</dbReference>
<dbReference type="InterPro" id="IPR050109">
    <property type="entry name" value="HTH-type_TetR-like_transc_reg"/>
</dbReference>
<keyword evidence="1" id="KW-0805">Transcription regulation</keyword>
<evidence type="ECO:0000259" key="5">
    <source>
        <dbReference type="PROSITE" id="PS50977"/>
    </source>
</evidence>
<dbReference type="AlphaFoldDB" id="A0A4R9B665"/>
<dbReference type="Proteomes" id="UP000298313">
    <property type="component" value="Unassembled WGS sequence"/>
</dbReference>
<dbReference type="Gene3D" id="1.10.357.10">
    <property type="entry name" value="Tetracycline Repressor, domain 2"/>
    <property type="match status" value="1"/>
</dbReference>
<evidence type="ECO:0000256" key="3">
    <source>
        <dbReference type="ARBA" id="ARBA00023163"/>
    </source>
</evidence>
<dbReference type="PROSITE" id="PS50977">
    <property type="entry name" value="HTH_TETR_2"/>
    <property type="match status" value="1"/>
</dbReference>
<proteinExistence type="predicted"/>